<keyword evidence="3" id="KW-1185">Reference proteome</keyword>
<dbReference type="Proteomes" id="UP001140513">
    <property type="component" value="Unassembled WGS sequence"/>
</dbReference>
<evidence type="ECO:0000313" key="3">
    <source>
        <dbReference type="Proteomes" id="UP001140513"/>
    </source>
</evidence>
<dbReference type="GeneID" id="80910036"/>
<evidence type="ECO:0000313" key="2">
    <source>
        <dbReference type="EMBL" id="KAJ4351167.1"/>
    </source>
</evidence>
<proteinExistence type="predicted"/>
<dbReference type="Gene3D" id="3.30.710.10">
    <property type="entry name" value="Potassium Channel Kv1.1, Chain A"/>
    <property type="match status" value="1"/>
</dbReference>
<protein>
    <recommendedName>
        <fullName evidence="1">BTB domain-containing protein</fullName>
    </recommendedName>
</protein>
<organism evidence="2 3">
    <name type="scientific">Didymosphaeria variabile</name>
    <dbReference type="NCBI Taxonomy" id="1932322"/>
    <lineage>
        <taxon>Eukaryota</taxon>
        <taxon>Fungi</taxon>
        <taxon>Dikarya</taxon>
        <taxon>Ascomycota</taxon>
        <taxon>Pezizomycotina</taxon>
        <taxon>Dothideomycetes</taxon>
        <taxon>Pleosporomycetidae</taxon>
        <taxon>Pleosporales</taxon>
        <taxon>Massarineae</taxon>
        <taxon>Didymosphaeriaceae</taxon>
        <taxon>Didymosphaeria</taxon>
    </lineage>
</organism>
<dbReference type="SUPFAM" id="SSF54695">
    <property type="entry name" value="POZ domain"/>
    <property type="match status" value="1"/>
</dbReference>
<dbReference type="RefSeq" id="XP_056069523.1">
    <property type="nucleotide sequence ID" value="XM_056215276.1"/>
</dbReference>
<gene>
    <name evidence="2" type="ORF">N0V89_006506</name>
</gene>
<dbReference type="EMBL" id="JAPEUX010000005">
    <property type="protein sequence ID" value="KAJ4351167.1"/>
    <property type="molecule type" value="Genomic_DNA"/>
</dbReference>
<comment type="caution">
    <text evidence="2">The sequence shown here is derived from an EMBL/GenBank/DDBJ whole genome shotgun (WGS) entry which is preliminary data.</text>
</comment>
<dbReference type="InterPro" id="IPR000210">
    <property type="entry name" value="BTB/POZ_dom"/>
</dbReference>
<accession>A0A9W8XHX9</accession>
<dbReference type="PANTHER" id="PTHR47843:SF2">
    <property type="entry name" value="BTB DOMAIN-CONTAINING PROTEIN"/>
    <property type="match status" value="1"/>
</dbReference>
<evidence type="ECO:0000259" key="1">
    <source>
        <dbReference type="PROSITE" id="PS50097"/>
    </source>
</evidence>
<name>A0A9W8XHX9_9PLEO</name>
<dbReference type="PROSITE" id="PS50097">
    <property type="entry name" value="BTB"/>
    <property type="match status" value="1"/>
</dbReference>
<reference evidence="2" key="1">
    <citation type="submission" date="2022-10" db="EMBL/GenBank/DDBJ databases">
        <title>Tapping the CABI collections for fungal endophytes: first genome assemblies for Collariella, Neodidymelliopsis, Ascochyta clinopodiicola, Didymella pomorum, Didymosphaeria variabile, Neocosmospora piperis and Neocucurbitaria cava.</title>
        <authorList>
            <person name="Hill R."/>
        </authorList>
    </citation>
    <scope>NUCLEOTIDE SEQUENCE</scope>
    <source>
        <strain evidence="2">IMI 356815</strain>
    </source>
</reference>
<feature type="domain" description="BTB" evidence="1">
    <location>
        <begin position="49"/>
        <end position="117"/>
    </location>
</feature>
<dbReference type="OrthoDB" id="194443at2759"/>
<dbReference type="PANTHER" id="PTHR47843">
    <property type="entry name" value="BTB DOMAIN-CONTAINING PROTEIN-RELATED"/>
    <property type="match status" value="1"/>
</dbReference>
<sequence length="269" mass="30852">MFGRKINSSAEDIKQSSAEEIQKPKFSLLVITVSGPSIKLTLYSLLTSRMITVTVGKMSTFNLHSDLLTTESERFSKSLGGDFKEANESAVGLEDEDPNLFGFFAEYLYRDCSILSHDVDHYSKFVTLARLYAMGERLMAPKFQTYALWRFSQSLGSDTHISEESICELLRIAFLEITERVREDPMRSQIFWYAGSNITKLQKFDMFRQLLCDIPDSGRQLCLWMSQSRPERPAKPSELQYQRFGPESEYNLQSIPEVVPEAKQSPIEF</sequence>
<dbReference type="InterPro" id="IPR011333">
    <property type="entry name" value="SKP1/BTB/POZ_sf"/>
</dbReference>
<dbReference type="AlphaFoldDB" id="A0A9W8XHX9"/>